<keyword evidence="7" id="KW-0961">Cell wall biogenesis/degradation</keyword>
<dbReference type="Pfam" id="PF03552">
    <property type="entry name" value="Cellulose_synt"/>
    <property type="match status" value="2"/>
</dbReference>
<evidence type="ECO:0000256" key="10">
    <source>
        <dbReference type="PIRSR" id="PIRSR605150-3"/>
    </source>
</evidence>
<keyword evidence="3" id="KW-0808">Transferase</keyword>
<evidence type="ECO:0000256" key="9">
    <source>
        <dbReference type="PIRSR" id="PIRSR605150-2"/>
    </source>
</evidence>
<evidence type="ECO:0000256" key="5">
    <source>
        <dbReference type="ARBA" id="ARBA00022989"/>
    </source>
</evidence>
<evidence type="ECO:0000256" key="7">
    <source>
        <dbReference type="ARBA" id="ARBA00023316"/>
    </source>
</evidence>
<evidence type="ECO:0000256" key="6">
    <source>
        <dbReference type="ARBA" id="ARBA00023136"/>
    </source>
</evidence>
<dbReference type="InterPro" id="IPR029044">
    <property type="entry name" value="Nucleotide-diphossugar_trans"/>
</dbReference>
<keyword evidence="4 11" id="KW-0812">Transmembrane</keyword>
<dbReference type="GO" id="GO:0071555">
    <property type="term" value="P:cell wall organization"/>
    <property type="evidence" value="ECO:0007669"/>
    <property type="project" value="UniProtKB-KW"/>
</dbReference>
<keyword evidence="2" id="KW-0328">Glycosyltransferase</keyword>
<keyword evidence="13" id="KW-1185">Reference proteome</keyword>
<proteinExistence type="predicted"/>
<sequence length="735" mass="84576">MTTNTEDSSCLPLQEKIIHHNKTARAIEFVILSLLVSMLVYRVVFFRDQNHYLPWLLALVCESWFTFQWILCICIKWNQCFTKTYPERLLKRTSKFEFPAVDIFVTTADPIFDYPTYKLSLYLSDDACSPLTFYSLVETTKFAQRWVPFCNKYNIQVRAPFRYFTSKSTVLQDDSLEFQREWKTIKNEYGDLCKKIELAAQRPFTCGRKSDFAVFCDVDRSDHPAIIKVISEDTDLPHVIYISREKNPKYHHHHKAGAMNVLARVSGVMTNAPLMLNVDCDMYANNPQAFLHAMCMLLDYKNDQDCGFIQFPQTFYDSLKDDPFGNQLHNYYYILNGVAALQGVFYMGTNCFHRRKVLYGLSPNNKKITENVRYEDLHEFFGNSLEFRESAARILSGSNPKTKDEKSPSGFIEAAIHVAGCSYEDGTRWGKKVGWLYGSASEDVLTAIDIHGRGWRSAYCSPDPDAFLGCVPSTYPSAMIQQKRWSSGLFEALILALKGNLWFRQALAYYWLCLWAVRSIVELFYAFLPAYCIITGSHFLPKVNERAFVIPVGLFVIYNIYVLWEFKRLGASLRMWWNLQRMGRVTPITAWLFGFLSVIAKLVGLSKTVFEVTQKENKLSDSDGDTDSDSDDKNVARFTYDKSPIITPGVVVLLVNMTAVVNVVLRLLMVDCSEIWMHVLGLGVGEMFCSVWVILCFWEFFKGLFGNGKYGIPFSVMWKSGFLAFSFVLLCKRYF</sequence>
<dbReference type="Gene3D" id="3.90.550.10">
    <property type="entry name" value="Spore Coat Polysaccharide Biosynthesis Protein SpsA, Chain A"/>
    <property type="match status" value="1"/>
</dbReference>
<evidence type="ECO:0000256" key="2">
    <source>
        <dbReference type="ARBA" id="ARBA00022676"/>
    </source>
</evidence>
<dbReference type="OrthoDB" id="72851at2759"/>
<dbReference type="PANTHER" id="PTHR13301">
    <property type="entry name" value="X-BOX TRANSCRIPTION FACTOR-RELATED"/>
    <property type="match status" value="1"/>
</dbReference>
<reference evidence="12 13" key="1">
    <citation type="submission" date="2019-05" db="EMBL/GenBank/DDBJ databases">
        <title>Mikania micrantha, genome provides insights into the molecular mechanism of rapid growth.</title>
        <authorList>
            <person name="Liu B."/>
        </authorList>
    </citation>
    <scope>NUCLEOTIDE SEQUENCE [LARGE SCALE GENOMIC DNA]</scope>
    <source>
        <strain evidence="12">NLD-2019</strain>
        <tissue evidence="12">Leaf</tissue>
    </source>
</reference>
<evidence type="ECO:0000256" key="11">
    <source>
        <dbReference type="SAM" id="Phobius"/>
    </source>
</evidence>
<dbReference type="GO" id="GO:0030244">
    <property type="term" value="P:cellulose biosynthetic process"/>
    <property type="evidence" value="ECO:0007669"/>
    <property type="project" value="InterPro"/>
</dbReference>
<evidence type="ECO:0000256" key="1">
    <source>
        <dbReference type="ARBA" id="ARBA00004127"/>
    </source>
</evidence>
<evidence type="ECO:0000313" key="12">
    <source>
        <dbReference type="EMBL" id="KAD5318189.1"/>
    </source>
</evidence>
<protein>
    <recommendedName>
        <fullName evidence="14">Glycosyltransferase 2-like domain-containing protein</fullName>
    </recommendedName>
</protein>
<dbReference type="AlphaFoldDB" id="A0A5N6NV68"/>
<gene>
    <name evidence="12" type="ORF">E3N88_18135</name>
</gene>
<evidence type="ECO:0000256" key="3">
    <source>
        <dbReference type="ARBA" id="ARBA00022679"/>
    </source>
</evidence>
<evidence type="ECO:0000256" key="8">
    <source>
        <dbReference type="PIRSR" id="PIRSR605150-1"/>
    </source>
</evidence>
<feature type="transmembrane region" description="Helical" evidence="11">
    <location>
        <begin position="52"/>
        <end position="75"/>
    </location>
</feature>
<feature type="active site" evidence="8">
    <location>
        <position position="443"/>
    </location>
</feature>
<accession>A0A5N6NV68</accession>
<feature type="transmembrane region" description="Helical" evidence="11">
    <location>
        <begin position="26"/>
        <end position="46"/>
    </location>
</feature>
<evidence type="ECO:0008006" key="14">
    <source>
        <dbReference type="Google" id="ProtNLM"/>
    </source>
</evidence>
<evidence type="ECO:0000256" key="4">
    <source>
        <dbReference type="ARBA" id="ARBA00022692"/>
    </source>
</evidence>
<comment type="subcellular location">
    <subcellularLocation>
        <location evidence="1">Endomembrane system</location>
        <topology evidence="1">Multi-pass membrane protein</topology>
    </subcellularLocation>
</comment>
<feature type="transmembrane region" description="Helical" evidence="11">
    <location>
        <begin position="547"/>
        <end position="564"/>
    </location>
</feature>
<feature type="transmembrane region" description="Helical" evidence="11">
    <location>
        <begin position="712"/>
        <end position="731"/>
    </location>
</feature>
<feature type="transmembrane region" description="Helical" evidence="11">
    <location>
        <begin position="675"/>
        <end position="700"/>
    </location>
</feature>
<dbReference type="EMBL" id="SZYD01000009">
    <property type="protein sequence ID" value="KAD5318189.1"/>
    <property type="molecule type" value="Genomic_DNA"/>
</dbReference>
<organism evidence="12 13">
    <name type="scientific">Mikania micrantha</name>
    <name type="common">bitter vine</name>
    <dbReference type="NCBI Taxonomy" id="192012"/>
    <lineage>
        <taxon>Eukaryota</taxon>
        <taxon>Viridiplantae</taxon>
        <taxon>Streptophyta</taxon>
        <taxon>Embryophyta</taxon>
        <taxon>Tracheophyta</taxon>
        <taxon>Spermatophyta</taxon>
        <taxon>Magnoliopsida</taxon>
        <taxon>eudicotyledons</taxon>
        <taxon>Gunneridae</taxon>
        <taxon>Pentapetalae</taxon>
        <taxon>asterids</taxon>
        <taxon>campanulids</taxon>
        <taxon>Asterales</taxon>
        <taxon>Asteraceae</taxon>
        <taxon>Asteroideae</taxon>
        <taxon>Heliantheae alliance</taxon>
        <taxon>Eupatorieae</taxon>
        <taxon>Mikania</taxon>
    </lineage>
</organism>
<feature type="active site" evidence="8">
    <location>
        <position position="126"/>
    </location>
</feature>
<feature type="transmembrane region" description="Helical" evidence="11">
    <location>
        <begin position="507"/>
        <end position="527"/>
    </location>
</feature>
<feature type="transmembrane region" description="Helical" evidence="11">
    <location>
        <begin position="645"/>
        <end position="668"/>
    </location>
</feature>
<keyword evidence="6 11" id="KW-0472">Membrane</keyword>
<keyword evidence="5 11" id="KW-1133">Transmembrane helix</keyword>
<dbReference type="GO" id="GO:0016020">
    <property type="term" value="C:membrane"/>
    <property type="evidence" value="ECO:0007669"/>
    <property type="project" value="InterPro"/>
</dbReference>
<feature type="binding site" evidence="10">
    <location>
        <position position="255"/>
    </location>
    <ligand>
        <name>Mn(2+)</name>
        <dbReference type="ChEBI" id="CHEBI:29035"/>
    </ligand>
</feature>
<feature type="binding site" evidence="9">
    <location>
        <position position="126"/>
    </location>
    <ligand>
        <name>UDP-alpha-D-glucose</name>
        <dbReference type="ChEBI" id="CHEBI:58885"/>
    </ligand>
</feature>
<dbReference type="GO" id="GO:0016760">
    <property type="term" value="F:cellulose synthase (UDP-forming) activity"/>
    <property type="evidence" value="ECO:0007669"/>
    <property type="project" value="InterPro"/>
</dbReference>
<feature type="binding site" evidence="10">
    <location>
        <position position="279"/>
    </location>
    <ligand>
        <name>Mn(2+)</name>
        <dbReference type="ChEBI" id="CHEBI:29035"/>
    </ligand>
</feature>
<feature type="transmembrane region" description="Helical" evidence="11">
    <location>
        <begin position="585"/>
        <end position="603"/>
    </location>
</feature>
<dbReference type="InterPro" id="IPR005150">
    <property type="entry name" value="Cellulose_synth"/>
</dbReference>
<evidence type="ECO:0000313" key="13">
    <source>
        <dbReference type="Proteomes" id="UP000326396"/>
    </source>
</evidence>
<comment type="caution">
    <text evidence="12">The sequence shown here is derived from an EMBL/GenBank/DDBJ whole genome shotgun (WGS) entry which is preliminary data.</text>
</comment>
<dbReference type="Proteomes" id="UP000326396">
    <property type="component" value="Linkage Group LG17"/>
</dbReference>
<name>A0A5N6NV68_9ASTR</name>
<dbReference type="SUPFAM" id="SSF53448">
    <property type="entry name" value="Nucleotide-diphospho-sugar transferases"/>
    <property type="match status" value="1"/>
</dbReference>
<dbReference type="GO" id="GO:0012505">
    <property type="term" value="C:endomembrane system"/>
    <property type="evidence" value="ECO:0007669"/>
    <property type="project" value="UniProtKB-SubCell"/>
</dbReference>